<dbReference type="InterPro" id="IPR058912">
    <property type="entry name" value="HTH_animal"/>
</dbReference>
<reference evidence="2" key="1">
    <citation type="submission" date="2021-02" db="EMBL/GenBank/DDBJ databases">
        <authorList>
            <person name="Nowell W R."/>
        </authorList>
    </citation>
    <scope>NUCLEOTIDE SEQUENCE</scope>
</reference>
<evidence type="ECO:0000259" key="1">
    <source>
        <dbReference type="Pfam" id="PF26215"/>
    </source>
</evidence>
<comment type="caution">
    <text evidence="2">The sequence shown here is derived from an EMBL/GenBank/DDBJ whole genome shotgun (WGS) entry which is preliminary data.</text>
</comment>
<name>A0A820HEI5_9BILA</name>
<dbReference type="Pfam" id="PF26215">
    <property type="entry name" value="HTH_animal"/>
    <property type="match status" value="1"/>
</dbReference>
<proteinExistence type="predicted"/>
<gene>
    <name evidence="2" type="ORF">OTI717_LOCUS41812</name>
</gene>
<feature type="non-terminal residue" evidence="2">
    <location>
        <position position="1"/>
    </location>
</feature>
<protein>
    <recommendedName>
        <fullName evidence="1">Helix-turn-helix domain-containing protein</fullName>
    </recommendedName>
</protein>
<sequence>YCSSFEDFEDERLYIELTFLANGYSLDFIKYHIKRSLTRFNPNEQKPMNLNRSTYLSFRNELFRCIDQQKRDLFEEQLLQKNHQLIQLHYLFDWGSRCQFNQKFYQYWSTILEQDPEFKKYRLKNQT</sequence>
<evidence type="ECO:0000313" key="2">
    <source>
        <dbReference type="EMBL" id="CAF4293609.1"/>
    </source>
</evidence>
<feature type="domain" description="Helix-turn-helix" evidence="1">
    <location>
        <begin position="1"/>
        <end position="34"/>
    </location>
</feature>
<dbReference type="Proteomes" id="UP000663823">
    <property type="component" value="Unassembled WGS sequence"/>
</dbReference>
<dbReference type="EMBL" id="CAJOAX010044832">
    <property type="protein sequence ID" value="CAF4293609.1"/>
    <property type="molecule type" value="Genomic_DNA"/>
</dbReference>
<organism evidence="2 3">
    <name type="scientific">Rotaria sordida</name>
    <dbReference type="NCBI Taxonomy" id="392033"/>
    <lineage>
        <taxon>Eukaryota</taxon>
        <taxon>Metazoa</taxon>
        <taxon>Spiralia</taxon>
        <taxon>Gnathifera</taxon>
        <taxon>Rotifera</taxon>
        <taxon>Eurotatoria</taxon>
        <taxon>Bdelloidea</taxon>
        <taxon>Philodinida</taxon>
        <taxon>Philodinidae</taxon>
        <taxon>Rotaria</taxon>
    </lineage>
</organism>
<dbReference type="AlphaFoldDB" id="A0A820HEI5"/>
<evidence type="ECO:0000313" key="3">
    <source>
        <dbReference type="Proteomes" id="UP000663823"/>
    </source>
</evidence>
<accession>A0A820HEI5</accession>